<dbReference type="AlphaFoldDB" id="A0A9P0BC05"/>
<evidence type="ECO:0008006" key="3">
    <source>
        <dbReference type="Google" id="ProtNLM"/>
    </source>
</evidence>
<dbReference type="Proteomes" id="UP001154078">
    <property type="component" value="Chromosome 6"/>
</dbReference>
<evidence type="ECO:0000313" key="2">
    <source>
        <dbReference type="Proteomes" id="UP001154078"/>
    </source>
</evidence>
<gene>
    <name evidence="1" type="ORF">MELIAE_LOCUS9081</name>
</gene>
<dbReference type="PANTHER" id="PTHR33053">
    <property type="entry name" value="PROTEIN, PUTATIVE-RELATED"/>
    <property type="match status" value="1"/>
</dbReference>
<name>A0A9P0BC05_BRAAE</name>
<dbReference type="OrthoDB" id="10015795at2759"/>
<sequence>MFLFDAVAKSSVLYCKGHSGYYSCTKCKQKGIYINDRVCFPDLVSEPRTNECFLSLNENNNFLSGVSILGDIPNINFVSDIPLDYMHLICLGVVKRLVVQTWAFGPIPHKLCARDFNKISLNLESLKQFIPSDFARVPRGLSESKRWKATEFRQFLLYSGPVVLKNVLPPTKYFHFLSLHVAIVILINKKHCDTYLDYAEQLLEHFVKSTKIIYGTHYLSHNFHNLLHIVDDVRKHGCLDKFSNFSSENYLYYIKKLIRKPSDVLEQIIKRIGEIEKHISSPKNCNLSDKNNFEMGNPHNDGVLVNNCGGPQYKTAKFIDFSISINKKDCCCVLKNNIIITAENFAFCSSTNEFVVVGRCFETVQDFYDQPCNSSNFGIFFVKNLSDLNYWPIKYIKNKLIKLPYTDGFVVLPLLHHDE</sequence>
<protein>
    <recommendedName>
        <fullName evidence="3">Transposase domain-containing protein</fullName>
    </recommendedName>
</protein>
<reference evidence="1" key="1">
    <citation type="submission" date="2021-12" db="EMBL/GenBank/DDBJ databases">
        <authorList>
            <person name="King R."/>
        </authorList>
    </citation>
    <scope>NUCLEOTIDE SEQUENCE</scope>
</reference>
<dbReference type="PANTHER" id="PTHR33053:SF24">
    <property type="entry name" value="TRANSPOSASE DOMAIN-CONTAINING PROTEIN"/>
    <property type="match status" value="1"/>
</dbReference>
<organism evidence="1 2">
    <name type="scientific">Brassicogethes aeneus</name>
    <name type="common">Rape pollen beetle</name>
    <name type="synonym">Meligethes aeneus</name>
    <dbReference type="NCBI Taxonomy" id="1431903"/>
    <lineage>
        <taxon>Eukaryota</taxon>
        <taxon>Metazoa</taxon>
        <taxon>Ecdysozoa</taxon>
        <taxon>Arthropoda</taxon>
        <taxon>Hexapoda</taxon>
        <taxon>Insecta</taxon>
        <taxon>Pterygota</taxon>
        <taxon>Neoptera</taxon>
        <taxon>Endopterygota</taxon>
        <taxon>Coleoptera</taxon>
        <taxon>Polyphaga</taxon>
        <taxon>Cucujiformia</taxon>
        <taxon>Nitidulidae</taxon>
        <taxon>Meligethinae</taxon>
        <taxon>Brassicogethes</taxon>
    </lineage>
</organism>
<dbReference type="EMBL" id="OV121137">
    <property type="protein sequence ID" value="CAH0558841.1"/>
    <property type="molecule type" value="Genomic_DNA"/>
</dbReference>
<proteinExistence type="predicted"/>
<evidence type="ECO:0000313" key="1">
    <source>
        <dbReference type="EMBL" id="CAH0558841.1"/>
    </source>
</evidence>
<keyword evidence="2" id="KW-1185">Reference proteome</keyword>
<accession>A0A9P0BC05</accession>